<evidence type="ECO:0000256" key="1">
    <source>
        <dbReference type="SAM" id="SignalP"/>
    </source>
</evidence>
<evidence type="ECO:0000313" key="3">
    <source>
        <dbReference type="Proteomes" id="UP001482620"/>
    </source>
</evidence>
<feature type="signal peptide" evidence="1">
    <location>
        <begin position="1"/>
        <end position="31"/>
    </location>
</feature>
<sequence>MLFAPIPHGSLSRWWAHWGMALRLSFGLGLARSREEQPGILRRVPTPGLAPGWDPGSAVPGDVTCLVIMFLMKAFLTALCLTRHPEPVCHGRSYQGHLSPRQHSL</sequence>
<feature type="chain" id="PRO_5047497176" evidence="1">
    <location>
        <begin position="32"/>
        <end position="105"/>
    </location>
</feature>
<name>A0ABV0SW63_9TELE</name>
<dbReference type="Proteomes" id="UP001482620">
    <property type="component" value="Unassembled WGS sequence"/>
</dbReference>
<comment type="caution">
    <text evidence="2">The sequence shown here is derived from an EMBL/GenBank/DDBJ whole genome shotgun (WGS) entry which is preliminary data.</text>
</comment>
<gene>
    <name evidence="2" type="ORF">ILYODFUR_037992</name>
</gene>
<keyword evidence="1" id="KW-0732">Signal</keyword>
<accession>A0ABV0SW63</accession>
<organism evidence="2 3">
    <name type="scientific">Ilyodon furcidens</name>
    <name type="common">goldbreast splitfin</name>
    <dbReference type="NCBI Taxonomy" id="33524"/>
    <lineage>
        <taxon>Eukaryota</taxon>
        <taxon>Metazoa</taxon>
        <taxon>Chordata</taxon>
        <taxon>Craniata</taxon>
        <taxon>Vertebrata</taxon>
        <taxon>Euteleostomi</taxon>
        <taxon>Actinopterygii</taxon>
        <taxon>Neopterygii</taxon>
        <taxon>Teleostei</taxon>
        <taxon>Neoteleostei</taxon>
        <taxon>Acanthomorphata</taxon>
        <taxon>Ovalentaria</taxon>
        <taxon>Atherinomorphae</taxon>
        <taxon>Cyprinodontiformes</taxon>
        <taxon>Goodeidae</taxon>
        <taxon>Ilyodon</taxon>
    </lineage>
</organism>
<evidence type="ECO:0000313" key="2">
    <source>
        <dbReference type="EMBL" id="MEQ2223567.1"/>
    </source>
</evidence>
<reference evidence="2 3" key="1">
    <citation type="submission" date="2021-06" db="EMBL/GenBank/DDBJ databases">
        <authorList>
            <person name="Palmer J.M."/>
        </authorList>
    </citation>
    <scope>NUCLEOTIDE SEQUENCE [LARGE SCALE GENOMIC DNA]</scope>
    <source>
        <strain evidence="3">if_2019</strain>
        <tissue evidence="2">Muscle</tissue>
    </source>
</reference>
<protein>
    <submittedName>
        <fullName evidence="2">Uncharacterized protein</fullName>
    </submittedName>
</protein>
<dbReference type="EMBL" id="JAHRIQ010008912">
    <property type="protein sequence ID" value="MEQ2223567.1"/>
    <property type="molecule type" value="Genomic_DNA"/>
</dbReference>
<proteinExistence type="predicted"/>
<keyword evidence="3" id="KW-1185">Reference proteome</keyword>